<sequence length="2073" mass="237881">MKSLKSFARGKKSNKTAELISPEFTGENSTPTSAANSVQSENFFVRPEVPRRATTMDPPRSQGLMLPQPPPSVPVTEVTRDVDVEATVVRPVSPKRNHSQNEVTTTTTTTSAPNTQTLTTVTTRQSRRVVENGSVVIQRMPQQLRRPEPIANNKVDITDFTLTWYLQYISDERLIRMPDRDNAWDRVLNAAQYFGLHIAQFGDRVDAFTNGGTFNFSADDAETNGSINGFTENNNTFFNGEGIDAFFNGKKNTVSINKAGDLVSAALASSHALLEIGHAQAQALLPTFTALYEFSVLLTDITRIHNLHTPSEAIRYDATKTFNTLVALLSNIAAVYRQKISDLKPGSRAHINFDASFGTQIREIWQSKEALSDAIWKHKLQEADPTITAKQLRWKLQYPYNYSVVNKIYEKVDDYHASSSRTCYWLKEVLSEFFSGEEKLLCLTGENSSGKTYLSRWVEERLARPLNVKSYHVLRYTFPFDSPDRATPSGFLKSILFTLLEQNISNVGIYKAIAQAFQHHSARKDSEPTEAVLWKAFNSCLAAIHIQQASIVIVLDDCDEIVGIHEDFYAKLQECITGLPVQVVAFCRSTPDPVQVYARQIETFKVREDIRAYIRDSLSRSRYFRHLSRQESDNVLKSMTIKAGGDWLWTFYAVQLISKEKSKATIIQTSHELGPKTSDVLLKVIESLELEKNNDVRNLLSLMLVAARPLSVAEIEKLLSIDLQRQAMSVGPDVASLVSKHLCDLVIIRDGHLHFRTKTVRSFIKEQLATMLLPSEQEAQKQLTLLMLLYVKFSLKEAGDISSNILDYGFVLSLFSADSLLGYVVQNWVEHFQASGFTGAEVSEVFPKSITFALLERTCWARVYTKEQLVTNHKLAFQIRQDCFKDREAVVVHNLVTLGRIYLNILGLKTDASFYFYEAAKLGKQILSDTSTIVKTCMETFFDCVTGIEINDATEIFTTHSNHRIDILTWYEGMLQLAIEINAQKHGSHSDEVISWYQKLAKFYADVKKEEQAMGTYQEIRAILIAREGKESYRVKQMNAYFATLDIVLNGAPIDKVGELEDMIFETSQNIEITDLRCIELWMRLAHTYESCESFEHLSHAERLYVNLWQRITADHAPATKVDIHLIRIDIALEYARFLSRHSRIQEACSILICLWAEYQKYTLESETIIIRIREVAEECRKAGLSSIAVSMLTKVLESFSTYGSNEEVQKTVLLMNRVVEELLTEAIDFLVAFYEEHHRHREVIDIYTHILAKYERELGEKHEVTIQTLYFIADYHETLGLQTAYDYYETIVTRLNEGVDYCHHDAIKAALALSVHYDARRFWDRLQAICTVLWETIIRLRGQRNFEGEHNVTGKGVASIYQKYSHVLDFHGNEGFSKLYSIAVEYKDIISDYYYDNPQLVINALITLAKICETHDEHHEESIKSYEEVLDKLRTIETTTTDTIEQTTVETVKKRLSRMYVTIVKGSQKKTFSLKRAIEISLETYHQSKAAFEDYPEQMMHQLDCVILLYQQMNTEESRRLMQELLVESAQYIITAAAVNLPLFHAATSLAALFVNANLIQSGKELLEEMRKTVIYGETFSNNGIRVEMNSQTRKAIFIFLIAFGNGLEQHAENLSYSKVMAEIVLESLLYEEYSRISNEDAAVEVILQYGARLRRFWQSYQREEFIRTLDDDLIDRFKTAYSQFFEVSCSKVVKEEFYYSLMDELGKDRPTINFDFDTIMLEVGNSHVKSLLDSGSFDNASQVGRFMMRFSGERRLYHDRRRIRYGYILAQYLVGTGASHPDYPNDTYGMAMVETSQSIMHDVINAFDTLEIDFETLRAEDLVGLINLLHAQSNHEQLERVLSRLWDARGDVRSTLGSDTQKIIEIGTFLVHVQCALELYSDAIRTAEQLYYNLQRARGRLHKDTLEVSRLLASIYATMASNVEEEYVEEDYFSYAMDVHHNIMREINSPSDVVYNGYTRHDHDHEFLKEQAWIHSSLLNNIRSQLNESQRKYWTKREKDVRTILESLTRDFNLGENMKDSQQLPSWKYAPPKAWRFNELEWGGVANGFNSETDILETAQREWVLQSRIFV</sequence>
<protein>
    <recommendedName>
        <fullName evidence="3">Nephrocystin 3-like N-terminal domain-containing protein</fullName>
    </recommendedName>
</protein>
<comment type="caution">
    <text evidence="4">The sequence shown here is derived from an EMBL/GenBank/DDBJ whole genome shotgun (WGS) entry which is preliminary data.</text>
</comment>
<dbReference type="InterPro" id="IPR056884">
    <property type="entry name" value="NPHP3-like_N"/>
</dbReference>
<feature type="region of interest" description="Disordered" evidence="2">
    <location>
        <begin position="94"/>
        <end position="113"/>
    </location>
</feature>
<dbReference type="Proteomes" id="UP000826573">
    <property type="component" value="Unassembled WGS sequence"/>
</dbReference>
<accession>A0A9P8HAK4</accession>
<keyword evidence="1" id="KW-0677">Repeat</keyword>
<organism evidence="4 5">
    <name type="scientific">Trichoderma semiorbis</name>
    <dbReference type="NCBI Taxonomy" id="1491008"/>
    <lineage>
        <taxon>Eukaryota</taxon>
        <taxon>Fungi</taxon>
        <taxon>Dikarya</taxon>
        <taxon>Ascomycota</taxon>
        <taxon>Pezizomycotina</taxon>
        <taxon>Sordariomycetes</taxon>
        <taxon>Hypocreomycetidae</taxon>
        <taxon>Hypocreales</taxon>
        <taxon>Hypocreaceae</taxon>
        <taxon>Trichoderma</taxon>
    </lineage>
</organism>
<dbReference type="EMBL" id="JAIMJC010000006">
    <property type="protein sequence ID" value="KAH0524110.1"/>
    <property type="molecule type" value="Genomic_DNA"/>
</dbReference>
<dbReference type="SUPFAM" id="SSF52540">
    <property type="entry name" value="P-loop containing nucleoside triphosphate hydrolases"/>
    <property type="match status" value="1"/>
</dbReference>
<gene>
    <name evidence="4" type="ORF">TsFJ059_009020</name>
</gene>
<feature type="compositionally biased region" description="Polar residues" evidence="2">
    <location>
        <begin position="26"/>
        <end position="42"/>
    </location>
</feature>
<evidence type="ECO:0000256" key="1">
    <source>
        <dbReference type="ARBA" id="ARBA00022737"/>
    </source>
</evidence>
<dbReference type="Pfam" id="PF24883">
    <property type="entry name" value="NPHP3_N"/>
    <property type="match status" value="1"/>
</dbReference>
<dbReference type="PANTHER" id="PTHR10039">
    <property type="entry name" value="AMELOGENIN"/>
    <property type="match status" value="1"/>
</dbReference>
<evidence type="ECO:0000256" key="2">
    <source>
        <dbReference type="SAM" id="MobiDB-lite"/>
    </source>
</evidence>
<dbReference type="PANTHER" id="PTHR10039:SF9">
    <property type="entry name" value="NACHT DOMAIN PROTEIN (AFU_ORTHOLOGUE AFUA_2G01760)"/>
    <property type="match status" value="1"/>
</dbReference>
<feature type="domain" description="Nephrocystin 3-like N-terminal" evidence="3">
    <location>
        <begin position="423"/>
        <end position="578"/>
    </location>
</feature>
<feature type="compositionally biased region" description="Low complexity" evidence="2">
    <location>
        <begin position="104"/>
        <end position="113"/>
    </location>
</feature>
<evidence type="ECO:0000313" key="4">
    <source>
        <dbReference type="EMBL" id="KAH0524110.1"/>
    </source>
</evidence>
<evidence type="ECO:0000313" key="5">
    <source>
        <dbReference type="Proteomes" id="UP000826573"/>
    </source>
</evidence>
<feature type="region of interest" description="Disordered" evidence="2">
    <location>
        <begin position="1"/>
        <end position="75"/>
    </location>
</feature>
<reference evidence="4 5" key="1">
    <citation type="submission" date="2021-08" db="EMBL/GenBank/DDBJ databases">
        <title>The highly contiguous genome resource for Trichoderma semiorbis FJ059, a fungal antagonistic to plant pathogens.</title>
        <authorList>
            <person name="Liu T."/>
        </authorList>
    </citation>
    <scope>NUCLEOTIDE SEQUENCE [LARGE SCALE GENOMIC DNA]</scope>
    <source>
        <strain evidence="4 5">FJ059</strain>
    </source>
</reference>
<evidence type="ECO:0000259" key="3">
    <source>
        <dbReference type="Pfam" id="PF24883"/>
    </source>
</evidence>
<keyword evidence="5" id="KW-1185">Reference proteome</keyword>
<dbReference type="InterPro" id="IPR027417">
    <property type="entry name" value="P-loop_NTPase"/>
</dbReference>
<name>A0A9P8HAK4_9HYPO</name>
<dbReference type="Gene3D" id="3.40.50.300">
    <property type="entry name" value="P-loop containing nucleotide triphosphate hydrolases"/>
    <property type="match status" value="1"/>
</dbReference>
<proteinExistence type="predicted"/>